<evidence type="ECO:0000313" key="7">
    <source>
        <dbReference type="Proteomes" id="UP000464330"/>
    </source>
</evidence>
<dbReference type="GO" id="GO:0005886">
    <property type="term" value="C:plasma membrane"/>
    <property type="evidence" value="ECO:0007669"/>
    <property type="project" value="UniProtKB-SubCell"/>
</dbReference>
<dbReference type="PANTHER" id="PTHR42788">
    <property type="entry name" value="TAURINE IMPORT ATP-BINDING PROTEIN-RELATED"/>
    <property type="match status" value="1"/>
</dbReference>
<dbReference type="PANTHER" id="PTHR42788:SF7">
    <property type="entry name" value="NITRATE ABC TRANSPORTER ATP-BINDING PROTEIN"/>
    <property type="match status" value="1"/>
</dbReference>
<dbReference type="GO" id="GO:0005524">
    <property type="term" value="F:ATP binding"/>
    <property type="evidence" value="ECO:0007669"/>
    <property type="project" value="UniProtKB-KW"/>
</dbReference>
<sequence length="102" mass="11413">MLKLKGIRKVFNRRTVNVKVALNEIDLKLRPGDFVTIIGSNGAGKSTLMNIISGGMAPDHGTIEIDSEMVTGLSEYAVLSFYRTRTKDRARIPRHDGLEQRR</sequence>
<protein>
    <submittedName>
        <fullName evidence="6">Branched chain amino acid ABC transporter-like protein with ATP-binding domain protein</fullName>
    </submittedName>
</protein>
<gene>
    <name evidence="6" type="ORF">ERICV_03724</name>
</gene>
<dbReference type="InterPro" id="IPR027417">
    <property type="entry name" value="P-loop_NTPase"/>
</dbReference>
<comment type="subcellular location">
    <subcellularLocation>
        <location evidence="1">Cell membrane</location>
        <topology evidence="1">Peripheral membrane protein</topology>
    </subcellularLocation>
</comment>
<feature type="domain" description="ABC transporter" evidence="5">
    <location>
        <begin position="22"/>
        <end position="72"/>
    </location>
</feature>
<dbReference type="AlphaFoldDB" id="A0A6C0QVV6"/>
<keyword evidence="4" id="KW-0472">Membrane</keyword>
<organism evidence="6 7">
    <name type="scientific">Paenibacillus larvae subsp. larvae</name>
    <dbReference type="NCBI Taxonomy" id="147375"/>
    <lineage>
        <taxon>Bacteria</taxon>
        <taxon>Bacillati</taxon>
        <taxon>Bacillota</taxon>
        <taxon>Bacilli</taxon>
        <taxon>Bacillales</taxon>
        <taxon>Paenibacillaceae</taxon>
        <taxon>Paenibacillus</taxon>
    </lineage>
</organism>
<name>A0A6C0QVV6_9BACL</name>
<reference evidence="6 7" key="1">
    <citation type="journal article" date="2020" name="Int. J. Med. Microbiol.">
        <title>Discovery of Paenibacillus larvae ERIC V: Phenotypic and genomic comparison to genotypes ERIC I-IV reveal different inventories of virulence factors which correlate with epidemiological prevalences of American Foulbrood.</title>
        <authorList>
            <person name="Beims H."/>
            <person name="Bunk B."/>
            <person name="Erler S."/>
            <person name="Mohr K.I."/>
            <person name="Sproer C."/>
            <person name="Pradella S."/>
            <person name="Gunther G."/>
            <person name="Rohde M."/>
            <person name="von der Ohe W."/>
            <person name="Steinert M."/>
        </authorList>
    </citation>
    <scope>NUCLEOTIDE SEQUENCE [LARGE SCALE GENOMIC DNA]</scope>
    <source>
        <strain evidence="6">Eric_V</strain>
    </source>
</reference>
<dbReference type="Proteomes" id="UP000464330">
    <property type="component" value="Chromosome"/>
</dbReference>
<evidence type="ECO:0000256" key="1">
    <source>
        <dbReference type="ARBA" id="ARBA00004202"/>
    </source>
</evidence>
<evidence type="ECO:0000256" key="3">
    <source>
        <dbReference type="ARBA" id="ARBA00022475"/>
    </source>
</evidence>
<evidence type="ECO:0000313" key="6">
    <source>
        <dbReference type="EMBL" id="QHZ52822.1"/>
    </source>
</evidence>
<dbReference type="EMBL" id="CP019717">
    <property type="protein sequence ID" value="QHZ52822.1"/>
    <property type="molecule type" value="Genomic_DNA"/>
</dbReference>
<evidence type="ECO:0000256" key="2">
    <source>
        <dbReference type="ARBA" id="ARBA00022448"/>
    </source>
</evidence>
<dbReference type="SUPFAM" id="SSF52540">
    <property type="entry name" value="P-loop containing nucleoside triphosphate hydrolases"/>
    <property type="match status" value="1"/>
</dbReference>
<dbReference type="InterPro" id="IPR003439">
    <property type="entry name" value="ABC_transporter-like_ATP-bd"/>
</dbReference>
<keyword evidence="3" id="KW-1003">Cell membrane</keyword>
<evidence type="ECO:0000256" key="4">
    <source>
        <dbReference type="ARBA" id="ARBA00023136"/>
    </source>
</evidence>
<dbReference type="InterPro" id="IPR050166">
    <property type="entry name" value="ABC_transporter_ATP-bind"/>
</dbReference>
<keyword evidence="6" id="KW-0067">ATP-binding</keyword>
<proteinExistence type="predicted"/>
<keyword evidence="6" id="KW-0547">Nucleotide-binding</keyword>
<keyword evidence="2" id="KW-0813">Transport</keyword>
<dbReference type="Gene3D" id="3.40.50.300">
    <property type="entry name" value="P-loop containing nucleotide triphosphate hydrolases"/>
    <property type="match status" value="1"/>
</dbReference>
<accession>A0A6C0QVV6</accession>
<dbReference type="GO" id="GO:0016887">
    <property type="term" value="F:ATP hydrolysis activity"/>
    <property type="evidence" value="ECO:0007669"/>
    <property type="project" value="InterPro"/>
</dbReference>
<evidence type="ECO:0000259" key="5">
    <source>
        <dbReference type="Pfam" id="PF00005"/>
    </source>
</evidence>
<dbReference type="Pfam" id="PF00005">
    <property type="entry name" value="ABC_tran"/>
    <property type="match status" value="1"/>
</dbReference>